<dbReference type="Proteomes" id="UP001589608">
    <property type="component" value="Unassembled WGS sequence"/>
</dbReference>
<comment type="caution">
    <text evidence="1">The sequence shown here is derived from an EMBL/GenBank/DDBJ whole genome shotgun (WGS) entry which is preliminary data.</text>
</comment>
<accession>A0ABV5MER6</accession>
<organism evidence="1 2">
    <name type="scientific">Dactylosporangium vinaceum</name>
    <dbReference type="NCBI Taxonomy" id="53362"/>
    <lineage>
        <taxon>Bacteria</taxon>
        <taxon>Bacillati</taxon>
        <taxon>Actinomycetota</taxon>
        <taxon>Actinomycetes</taxon>
        <taxon>Micromonosporales</taxon>
        <taxon>Micromonosporaceae</taxon>
        <taxon>Dactylosporangium</taxon>
    </lineage>
</organism>
<protein>
    <submittedName>
        <fullName evidence="1">Uncharacterized protein</fullName>
    </submittedName>
</protein>
<keyword evidence="2" id="KW-1185">Reference proteome</keyword>
<proteinExistence type="predicted"/>
<dbReference type="EMBL" id="JBHMCA010000053">
    <property type="protein sequence ID" value="MFB9447347.1"/>
    <property type="molecule type" value="Genomic_DNA"/>
</dbReference>
<evidence type="ECO:0000313" key="1">
    <source>
        <dbReference type="EMBL" id="MFB9447347.1"/>
    </source>
</evidence>
<reference evidence="1 2" key="1">
    <citation type="submission" date="2024-09" db="EMBL/GenBank/DDBJ databases">
        <authorList>
            <person name="Sun Q."/>
            <person name="Mori K."/>
        </authorList>
    </citation>
    <scope>NUCLEOTIDE SEQUENCE [LARGE SCALE GENOMIC DNA]</scope>
    <source>
        <strain evidence="1 2">JCM 3307</strain>
    </source>
</reference>
<sequence length="109" mass="11953">MFDDPVVNLLWSSEIYQRTREGILRTVQGGRAASELIDMMMVGMRTAYLAGRTDERRRLTPVVPLTTLDGMLPAPCCCRLAEGHHCGECHGRGHAAPATNAARESPARC</sequence>
<name>A0ABV5MER6_9ACTN</name>
<dbReference type="RefSeq" id="WP_223100777.1">
    <property type="nucleotide sequence ID" value="NZ_CP061913.1"/>
</dbReference>
<gene>
    <name evidence="1" type="ORF">ACFFTR_30005</name>
</gene>
<evidence type="ECO:0000313" key="2">
    <source>
        <dbReference type="Proteomes" id="UP001589608"/>
    </source>
</evidence>